<protein>
    <recommendedName>
        <fullName evidence="2">PpiC domain-containing protein</fullName>
    </recommendedName>
</protein>
<feature type="domain" description="PpiC" evidence="2">
    <location>
        <begin position="107"/>
        <end position="228"/>
    </location>
</feature>
<dbReference type="InterPro" id="IPR000297">
    <property type="entry name" value="PPIase_PpiC"/>
</dbReference>
<keyword evidence="1" id="KW-0472">Membrane</keyword>
<evidence type="ECO:0000313" key="3">
    <source>
        <dbReference type="EMBL" id="SVA35274.1"/>
    </source>
</evidence>
<dbReference type="AlphaFoldDB" id="A0A381V507"/>
<evidence type="ECO:0000259" key="2">
    <source>
        <dbReference type="Pfam" id="PF13145"/>
    </source>
</evidence>
<name>A0A381V507_9ZZZZ</name>
<reference evidence="3" key="1">
    <citation type="submission" date="2018-05" db="EMBL/GenBank/DDBJ databases">
        <authorList>
            <person name="Lanie J.A."/>
            <person name="Ng W.-L."/>
            <person name="Kazmierczak K.M."/>
            <person name="Andrzejewski T.M."/>
            <person name="Davidsen T.M."/>
            <person name="Wayne K.J."/>
            <person name="Tettelin H."/>
            <person name="Glass J.I."/>
            <person name="Rusch D."/>
            <person name="Podicherti R."/>
            <person name="Tsui H.-C.T."/>
            <person name="Winkler M.E."/>
        </authorList>
    </citation>
    <scope>NUCLEOTIDE SEQUENCE</scope>
</reference>
<keyword evidence="1" id="KW-0812">Transmembrane</keyword>
<organism evidence="3">
    <name type="scientific">marine metagenome</name>
    <dbReference type="NCBI Taxonomy" id="408172"/>
    <lineage>
        <taxon>unclassified sequences</taxon>
        <taxon>metagenomes</taxon>
        <taxon>ecological metagenomes</taxon>
    </lineage>
</organism>
<accession>A0A381V507</accession>
<evidence type="ECO:0000256" key="1">
    <source>
        <dbReference type="SAM" id="Phobius"/>
    </source>
</evidence>
<proteinExistence type="predicted"/>
<keyword evidence="1" id="KW-1133">Transmembrane helix</keyword>
<dbReference type="Gene3D" id="3.10.50.40">
    <property type="match status" value="1"/>
</dbReference>
<dbReference type="Gene3D" id="1.10.4030.10">
    <property type="entry name" value="Porin chaperone SurA, peptide-binding domain"/>
    <property type="match status" value="1"/>
</dbReference>
<dbReference type="InterPro" id="IPR046357">
    <property type="entry name" value="PPIase_dom_sf"/>
</dbReference>
<dbReference type="GO" id="GO:0003755">
    <property type="term" value="F:peptidyl-prolyl cis-trans isomerase activity"/>
    <property type="evidence" value="ECO:0007669"/>
    <property type="project" value="InterPro"/>
</dbReference>
<dbReference type="EMBL" id="UINC01007829">
    <property type="protein sequence ID" value="SVA35274.1"/>
    <property type="molecule type" value="Genomic_DNA"/>
</dbReference>
<dbReference type="Pfam" id="PF13145">
    <property type="entry name" value="Rotamase_2"/>
    <property type="match status" value="1"/>
</dbReference>
<feature type="transmembrane region" description="Helical" evidence="1">
    <location>
        <begin position="5"/>
        <end position="22"/>
    </location>
</feature>
<gene>
    <name evidence="3" type="ORF">METZ01_LOCUS88128</name>
</gene>
<sequence length="266" mass="31320">MRNKILIFFIIGLIIYVIDIGFNSDNNLNEIYISDSELTNLLLTWKSQVGREPTAIEATNIINNLVEEEILYREALKLGLDNEDRIIKRRLAQKITFLKQETLLKQPSDEVLRSFYNLNKNKYFVQPLYSFTHLYFSKGPDSKKRADKALKELIQNKTPNNSDPFLLGKEFYKNSTDEIIRNFGKSFENVFNKLILEQWSGPYESSYGHHLIFLNSSKNGFNPDWIEIKNQVLNDYFLQSKEEAIKKYLEEIKSEYKVVIDPNFKY</sequence>